<comment type="similarity">
    <text evidence="1">Belongs to the Gfo/Idh/MocA family.</text>
</comment>
<proteinExistence type="inferred from homology"/>
<sequence>MEQLKVGIIGAGGIAAKMHLPELQTVSNCDVLMLAGRKQSRLEVLCRKFNVPEWTHNYQDIIDDERINAVAIALPHPLHVEWGIKAIQAGKHVYMQKPLSTSMDEADAFVEETANHNQTVLALPYMSNPQVLATRNYIQDDKLGTISSAQARASHGGPEVYYAGIQQILEEKSSDDLWFFDADKADVGALFDMGVYAIANLVGTVGAVKSITAKLTTVAKPTRLEDTASMILEFENGALGTAQTGWCDAARTYEFSVHGTRGKIVSCRQPKLLSYFYPSSDVDEDLPLVEESIDLSTYPVQNSHQHWAACIRQGIQPPLSNASTARHVTEILLAALKSSRENRTVDIQSRLTIY</sequence>
<dbReference type="Pfam" id="PF22725">
    <property type="entry name" value="GFO_IDH_MocA_C3"/>
    <property type="match status" value="1"/>
</dbReference>
<name>A0A517PXE0_9PLAN</name>
<dbReference type="SUPFAM" id="SSF55347">
    <property type="entry name" value="Glyceraldehyde-3-phosphate dehydrogenase-like, C-terminal domain"/>
    <property type="match status" value="1"/>
</dbReference>
<reference evidence="5 6" key="1">
    <citation type="submission" date="2019-02" db="EMBL/GenBank/DDBJ databases">
        <title>Deep-cultivation of Planctomycetes and their phenomic and genomic characterization uncovers novel biology.</title>
        <authorList>
            <person name="Wiegand S."/>
            <person name="Jogler M."/>
            <person name="Boedeker C."/>
            <person name="Pinto D."/>
            <person name="Vollmers J."/>
            <person name="Rivas-Marin E."/>
            <person name="Kohn T."/>
            <person name="Peeters S.H."/>
            <person name="Heuer A."/>
            <person name="Rast P."/>
            <person name="Oberbeckmann S."/>
            <person name="Bunk B."/>
            <person name="Jeske O."/>
            <person name="Meyerdierks A."/>
            <person name="Storesund J.E."/>
            <person name="Kallscheuer N."/>
            <person name="Luecker S."/>
            <person name="Lage O.M."/>
            <person name="Pohl T."/>
            <person name="Merkel B.J."/>
            <person name="Hornburger P."/>
            <person name="Mueller R.-W."/>
            <person name="Bruemmer F."/>
            <person name="Labrenz M."/>
            <person name="Spormann A.M."/>
            <person name="Op den Camp H."/>
            <person name="Overmann J."/>
            <person name="Amann R."/>
            <person name="Jetten M.S.M."/>
            <person name="Mascher T."/>
            <person name="Medema M.H."/>
            <person name="Devos D.P."/>
            <person name="Kaster A.-K."/>
            <person name="Ovreas L."/>
            <person name="Rohde M."/>
            <person name="Galperin M.Y."/>
            <person name="Jogler C."/>
        </authorList>
    </citation>
    <scope>NUCLEOTIDE SEQUENCE [LARGE SCALE GENOMIC DNA]</scope>
    <source>
        <strain evidence="5 6">HG66A1</strain>
    </source>
</reference>
<feature type="domain" description="GFO/IDH/MocA-like oxidoreductase" evidence="4">
    <location>
        <begin position="132"/>
        <end position="264"/>
    </location>
</feature>
<feature type="domain" description="Gfo/Idh/MocA-like oxidoreductase N-terminal" evidence="3">
    <location>
        <begin position="4"/>
        <end position="120"/>
    </location>
</feature>
<evidence type="ECO:0000259" key="3">
    <source>
        <dbReference type="Pfam" id="PF01408"/>
    </source>
</evidence>
<dbReference type="InterPro" id="IPR051317">
    <property type="entry name" value="Gfo/Idh/MocA_oxidoreduct"/>
</dbReference>
<evidence type="ECO:0000256" key="2">
    <source>
        <dbReference type="ARBA" id="ARBA00023002"/>
    </source>
</evidence>
<dbReference type="Pfam" id="PF01408">
    <property type="entry name" value="GFO_IDH_MocA"/>
    <property type="match status" value="1"/>
</dbReference>
<gene>
    <name evidence="5" type="primary">yvaA_2</name>
    <name evidence="5" type="ORF">HG66A1_58710</name>
</gene>
<dbReference type="InterPro" id="IPR055170">
    <property type="entry name" value="GFO_IDH_MocA-like_dom"/>
</dbReference>
<keyword evidence="6" id="KW-1185">Reference proteome</keyword>
<protein>
    <submittedName>
        <fullName evidence="5">Putative oxidoreductase YvaA</fullName>
        <ecNumber evidence="5">1.-.-.-</ecNumber>
    </submittedName>
</protein>
<dbReference type="EMBL" id="CP036266">
    <property type="protein sequence ID" value="QDT24045.1"/>
    <property type="molecule type" value="Genomic_DNA"/>
</dbReference>
<dbReference type="Proteomes" id="UP000320421">
    <property type="component" value="Chromosome"/>
</dbReference>
<keyword evidence="2 5" id="KW-0560">Oxidoreductase</keyword>
<dbReference type="SUPFAM" id="SSF51735">
    <property type="entry name" value="NAD(P)-binding Rossmann-fold domains"/>
    <property type="match status" value="1"/>
</dbReference>
<dbReference type="AlphaFoldDB" id="A0A517PXE0"/>
<dbReference type="InterPro" id="IPR036291">
    <property type="entry name" value="NAD(P)-bd_dom_sf"/>
</dbReference>
<dbReference type="GO" id="GO:0000166">
    <property type="term" value="F:nucleotide binding"/>
    <property type="evidence" value="ECO:0007669"/>
    <property type="project" value="InterPro"/>
</dbReference>
<accession>A0A517PXE0</accession>
<organism evidence="5 6">
    <name type="scientific">Gimesia chilikensis</name>
    <dbReference type="NCBI Taxonomy" id="2605989"/>
    <lineage>
        <taxon>Bacteria</taxon>
        <taxon>Pseudomonadati</taxon>
        <taxon>Planctomycetota</taxon>
        <taxon>Planctomycetia</taxon>
        <taxon>Planctomycetales</taxon>
        <taxon>Planctomycetaceae</taxon>
        <taxon>Gimesia</taxon>
    </lineage>
</organism>
<dbReference type="InterPro" id="IPR000683">
    <property type="entry name" value="Gfo/Idh/MocA-like_OxRdtase_N"/>
</dbReference>
<evidence type="ECO:0000256" key="1">
    <source>
        <dbReference type="ARBA" id="ARBA00010928"/>
    </source>
</evidence>
<evidence type="ECO:0000313" key="6">
    <source>
        <dbReference type="Proteomes" id="UP000320421"/>
    </source>
</evidence>
<evidence type="ECO:0000259" key="4">
    <source>
        <dbReference type="Pfam" id="PF22725"/>
    </source>
</evidence>
<dbReference type="RefSeq" id="WP_145192364.1">
    <property type="nucleotide sequence ID" value="NZ_CP036266.1"/>
</dbReference>
<dbReference type="Gene3D" id="3.40.50.720">
    <property type="entry name" value="NAD(P)-binding Rossmann-like Domain"/>
    <property type="match status" value="1"/>
</dbReference>
<dbReference type="Gene3D" id="3.30.360.10">
    <property type="entry name" value="Dihydrodipicolinate Reductase, domain 2"/>
    <property type="match status" value="1"/>
</dbReference>
<dbReference type="OrthoDB" id="9802794at2"/>
<evidence type="ECO:0000313" key="5">
    <source>
        <dbReference type="EMBL" id="QDT24045.1"/>
    </source>
</evidence>
<dbReference type="GO" id="GO:0016491">
    <property type="term" value="F:oxidoreductase activity"/>
    <property type="evidence" value="ECO:0007669"/>
    <property type="project" value="UniProtKB-KW"/>
</dbReference>
<dbReference type="EC" id="1.-.-.-" evidence="5"/>
<dbReference type="PANTHER" id="PTHR43708:SF5">
    <property type="entry name" value="CONSERVED EXPRESSED OXIDOREDUCTASE (EUROFUNG)-RELATED"/>
    <property type="match status" value="1"/>
</dbReference>
<dbReference type="PANTHER" id="PTHR43708">
    <property type="entry name" value="CONSERVED EXPRESSED OXIDOREDUCTASE (EUROFUNG)"/>
    <property type="match status" value="1"/>
</dbReference>